<protein>
    <recommendedName>
        <fullName evidence="4">Protein-L-isoaspartate O-methyltransferase</fullName>
        <ecNumber evidence="3">2.1.1.77</ecNumber>
    </recommendedName>
    <alternativeName>
        <fullName evidence="11">L-isoaspartyl protein carboxyl methyltransferase</fullName>
    </alternativeName>
    <alternativeName>
        <fullName evidence="9">Protein L-isoaspartyl methyltransferase</fullName>
    </alternativeName>
    <alternativeName>
        <fullName evidence="10">Protein-beta-aspartate methyltransferase</fullName>
    </alternativeName>
</protein>
<reference evidence="12 13" key="1">
    <citation type="submission" date="2024-06" db="EMBL/GenBank/DDBJ databases">
        <title>The Natural Products Discovery Center: Release of the First 8490 Sequenced Strains for Exploring Actinobacteria Biosynthetic Diversity.</title>
        <authorList>
            <person name="Kalkreuter E."/>
            <person name="Kautsar S.A."/>
            <person name="Yang D."/>
            <person name="Bader C.D."/>
            <person name="Teijaro C.N."/>
            <person name="Fluegel L."/>
            <person name="Davis C.M."/>
            <person name="Simpson J.R."/>
            <person name="Lauterbach L."/>
            <person name="Steele A.D."/>
            <person name="Gui C."/>
            <person name="Meng S."/>
            <person name="Li G."/>
            <person name="Viehrig K."/>
            <person name="Ye F."/>
            <person name="Su P."/>
            <person name="Kiefer A.F."/>
            <person name="Nichols A."/>
            <person name="Cepeda A.J."/>
            <person name="Yan W."/>
            <person name="Fan B."/>
            <person name="Jiang Y."/>
            <person name="Adhikari A."/>
            <person name="Zheng C.-J."/>
            <person name="Schuster L."/>
            <person name="Cowan T.M."/>
            <person name="Smanski M.J."/>
            <person name="Chevrette M.G."/>
            <person name="De Carvalho L.P.S."/>
            <person name="Shen B."/>
        </authorList>
    </citation>
    <scope>NUCLEOTIDE SEQUENCE [LARGE SCALE GENOMIC DNA]</scope>
    <source>
        <strain evidence="12 13">NPDC049574</strain>
    </source>
</reference>
<gene>
    <name evidence="12" type="ORF">AB0K40_13725</name>
</gene>
<dbReference type="EMBL" id="JBFARM010000004">
    <property type="protein sequence ID" value="MEV4286555.1"/>
    <property type="molecule type" value="Genomic_DNA"/>
</dbReference>
<sequence>MTPDLDLAIDGMIDAISETRAPIADAIIDALRAVPRHRFVPHVGVALTEAGPRLIDRDSDPEAWWATVYGPSAIVTQLDMGATDIRDVEGRYTSSNSSPGTVVDLLTQLHPEPGHRVLEVGTGTGWTAALLAHLVGDASRVTSVEVDPAVAEQAAKNLAAAGVHPHLIVGDGAAGRPEGAPYDRVHVTCAVHTVPYAWVEQCRPGAVIVTPYSPGFDSDHALRLVTTPDGSAIGRFPCDTRYMMMRSQSATTPGDPDDGSGRRFTTELDPRTITYAPAGADLVISALTGLCMRLDDDDRMFLLDPGDPGRWGVAIYEPDGESWVYELGDRHLWEEVTRAYFQWVSLGEPRLERFGMSVDREGQRLWLDTPRTPIGPRRKPA</sequence>
<evidence type="ECO:0000256" key="10">
    <source>
        <dbReference type="ARBA" id="ARBA00031323"/>
    </source>
</evidence>
<comment type="subcellular location">
    <subcellularLocation>
        <location evidence="1">Cytoplasm</location>
    </subcellularLocation>
</comment>
<evidence type="ECO:0000256" key="5">
    <source>
        <dbReference type="ARBA" id="ARBA00022490"/>
    </source>
</evidence>
<evidence type="ECO:0000256" key="4">
    <source>
        <dbReference type="ARBA" id="ARBA00013346"/>
    </source>
</evidence>
<evidence type="ECO:0000256" key="3">
    <source>
        <dbReference type="ARBA" id="ARBA00011890"/>
    </source>
</evidence>
<evidence type="ECO:0000256" key="6">
    <source>
        <dbReference type="ARBA" id="ARBA00022603"/>
    </source>
</evidence>
<evidence type="ECO:0000256" key="9">
    <source>
        <dbReference type="ARBA" id="ARBA00030757"/>
    </source>
</evidence>
<keyword evidence="8" id="KW-0949">S-adenosyl-L-methionine</keyword>
<dbReference type="GO" id="GO:0008168">
    <property type="term" value="F:methyltransferase activity"/>
    <property type="evidence" value="ECO:0007669"/>
    <property type="project" value="UniProtKB-KW"/>
</dbReference>
<evidence type="ECO:0000313" key="12">
    <source>
        <dbReference type="EMBL" id="MEV4286555.1"/>
    </source>
</evidence>
<evidence type="ECO:0000256" key="2">
    <source>
        <dbReference type="ARBA" id="ARBA00005369"/>
    </source>
</evidence>
<dbReference type="Pfam" id="PF01135">
    <property type="entry name" value="PCMT"/>
    <property type="match status" value="1"/>
</dbReference>
<organism evidence="12 13">
    <name type="scientific">Nonomuraea bangladeshensis</name>
    <dbReference type="NCBI Taxonomy" id="404385"/>
    <lineage>
        <taxon>Bacteria</taxon>
        <taxon>Bacillati</taxon>
        <taxon>Actinomycetota</taxon>
        <taxon>Actinomycetes</taxon>
        <taxon>Streptosporangiales</taxon>
        <taxon>Streptosporangiaceae</taxon>
        <taxon>Nonomuraea</taxon>
    </lineage>
</organism>
<dbReference type="Proteomes" id="UP001552427">
    <property type="component" value="Unassembled WGS sequence"/>
</dbReference>
<evidence type="ECO:0000256" key="11">
    <source>
        <dbReference type="ARBA" id="ARBA00031350"/>
    </source>
</evidence>
<comment type="similarity">
    <text evidence="2">Belongs to the methyltransferase superfamily. L-isoaspartyl/D-aspartyl protein methyltransferase family.</text>
</comment>
<dbReference type="SUPFAM" id="SSF53335">
    <property type="entry name" value="S-adenosyl-L-methionine-dependent methyltransferases"/>
    <property type="match status" value="1"/>
</dbReference>
<accession>A0ABV3H318</accession>
<dbReference type="GO" id="GO:0032259">
    <property type="term" value="P:methylation"/>
    <property type="evidence" value="ECO:0007669"/>
    <property type="project" value="UniProtKB-KW"/>
</dbReference>
<evidence type="ECO:0000313" key="13">
    <source>
        <dbReference type="Proteomes" id="UP001552427"/>
    </source>
</evidence>
<keyword evidence="13" id="KW-1185">Reference proteome</keyword>
<dbReference type="RefSeq" id="WP_364448836.1">
    <property type="nucleotide sequence ID" value="NZ_JBFARM010000004.1"/>
</dbReference>
<keyword evidence="7" id="KW-0808">Transferase</keyword>
<evidence type="ECO:0000256" key="7">
    <source>
        <dbReference type="ARBA" id="ARBA00022679"/>
    </source>
</evidence>
<evidence type="ECO:0000256" key="8">
    <source>
        <dbReference type="ARBA" id="ARBA00022691"/>
    </source>
</evidence>
<comment type="caution">
    <text evidence="12">The sequence shown here is derived from an EMBL/GenBank/DDBJ whole genome shotgun (WGS) entry which is preliminary data.</text>
</comment>
<name>A0ABV3H318_9ACTN</name>
<keyword evidence="6 12" id="KW-0489">Methyltransferase</keyword>
<proteinExistence type="inferred from homology"/>
<dbReference type="EC" id="2.1.1.77" evidence="3"/>
<dbReference type="Gene3D" id="3.40.50.150">
    <property type="entry name" value="Vaccinia Virus protein VP39"/>
    <property type="match status" value="1"/>
</dbReference>
<dbReference type="PANTHER" id="PTHR11579">
    <property type="entry name" value="PROTEIN-L-ISOASPARTATE O-METHYLTRANSFERASE"/>
    <property type="match status" value="1"/>
</dbReference>
<dbReference type="CDD" id="cd02440">
    <property type="entry name" value="AdoMet_MTases"/>
    <property type="match status" value="1"/>
</dbReference>
<dbReference type="InterPro" id="IPR029063">
    <property type="entry name" value="SAM-dependent_MTases_sf"/>
</dbReference>
<keyword evidence="5" id="KW-0963">Cytoplasm</keyword>
<dbReference type="PANTHER" id="PTHR11579:SF0">
    <property type="entry name" value="PROTEIN-L-ISOASPARTATE(D-ASPARTATE) O-METHYLTRANSFERASE"/>
    <property type="match status" value="1"/>
</dbReference>
<dbReference type="InterPro" id="IPR000682">
    <property type="entry name" value="PCMT"/>
</dbReference>
<evidence type="ECO:0000256" key="1">
    <source>
        <dbReference type="ARBA" id="ARBA00004496"/>
    </source>
</evidence>